<dbReference type="EMBL" id="JYDO01000024">
    <property type="protein sequence ID" value="KRZ76904.1"/>
    <property type="molecule type" value="Genomic_DNA"/>
</dbReference>
<sequence length="1805" mass="209189">MEVYLKKCQNIFLIWCQIRCLNLKSLATRLVKMQKYCFSASYLLCCTFCSLLQVSHSSEMQIYVPLIDKICLIQQIAIRQEILDSIDLFFINASFKSCISYSYSDFKLHNHSIFAYNEKTRSCSVVYDMPEENTIINCSEHDLQFYKVIHCMPAEGFMYTFEDEVEENVTRISTVKLKATAEICIVERHPFSENFLLKRSGRLFLQSLELCFAHCRVSLVRGNCSAVLFSSDERVCLLLQQNQPLQSTDVMRKSTSQFFTVNYCDYNITETTERRYYNGTGKITNIRIDDRQLQCTVHEIPLLRVHMKHRSLLWKSINFQNCIQFCGQQFQTNLCNAVYFEAEGTTCLHLLLNASQALYEYSENNKETVHFIEKCVEVTVRPELQQESAIYSSQSDEMRTSPLSGEGSSRTYNVSEQATDFFHYVAAENVQEQYVKLYEFLEVCKVQLLNIDVVRNAFTIQVSRKIYSLNRCLHICRRQTTCIAVLFSRLNHQCKKVFQGYSGMSIIVHAHEEVVALKECFKDRPDERKYNSEPLIYYFEETQQICAAEIYKRKNLTSWEVMMINKDISNFQLCLLNCIVNNQCSAINYFQTKECFLIKSAEKNYIFIVKDDSIFAEVLYCESGTLVDKFAARDYCINKYFLYKNFNASYSSIYVPKLDKVCFLEERNEYKMFTNSTIGFCVTSFSNCIAECWLWNDEDTFCIGFLYDFYNNHCFFYSRLFIGADDDISYTSFYLLRICIDVNLVEGFYEDGIIENVTRITRVFLPALNEICTIERLPFINNFAANRVHKVPLADMLSCFAHCRVLNWTSTCNAVLYSYEEGICLFLNYNDTNQESGIIRKSSAEFYSIKHCEFSRMPVVPNNDSVVQNHNSSFEFYIFSGRTPVECNIEKKLLKEKHLSYAKSLLSPIEFSHCLSICMNNYVMTNSCNAIYYDENGRSCLYFYLPLNNTSENDLENLGLHIFVIKSCGPATRMSYQQSASIYHFFSLSENHDEEVNSYSDESDSDISENELDNVLLQDSIVQTVKLHKFMEICFIQRRNMTYIENFSVFTINTPVWTLNMCLHHCRENMHGETRCSAVLFSRLNRKCKLLSQANYEDKYLIKSYEEFVSILSCAKDREMERIDNPAPINFYLEELRQICKVEFYVLRNLTQWKVLRKLNNVTTLNKCLLSCVMESKPILCSAINYSKFGDCILLRNGRNDEFFEVKDGTLFGEIIDCELGNYKAGLFITQNNGYSFFKLSTLISVASSTKNAILKNKRENNGSMENKIQRYIINCTQEQSKSCILFELGDEEDQYKVPSGSIVGEILHCEDGTLTLGSYRQIYVPSMDKFCLLKTLNINEAEVQHLLLYSFNSTLESCVANCFSYFILDICDFFSFNRKQRVCSRYRSLENRTFSNTESVDDNEFYTLVNCTEAANAMDTFINEETEIETDFNETKVIPLKFLREVCTIERLPFADSIRAKRITLVYPKTMEICLAQCRMSFSTITCNAFLYSLAEESCVLLHYNDVPQTQNEIRKSSSHFYKILNCDNGDDDSEAELAELTDIFISWASPQSSDSQSSSSESEELQQSKEDAVNSMNLNLVQNPEAPSTSSYANTKVEVVKLYTFYEICEIEKANFKTVQGVYDIGVNHRVYSLNKCLHLCRRATATIGCQAVLFLQQKYFCRLLVNGLPQNFVIVEDGEELVFMIACYNDRIEERLDNPPPMNYYLEEMKEICVVEAYKLQNLSAWAVIANKTNVSNFKECLSMCVKHNSPEKCTAINFSLKNYCVLIKRDASKSYTVMEKSIFVEILQCVPGLFSHQIYDI</sequence>
<dbReference type="PROSITE" id="PS50948">
    <property type="entry name" value="PAN"/>
    <property type="match status" value="2"/>
</dbReference>
<feature type="domain" description="Apple" evidence="2">
    <location>
        <begin position="1716"/>
        <end position="1793"/>
    </location>
</feature>
<accession>A0A0V1MYP5</accession>
<dbReference type="InterPro" id="IPR003609">
    <property type="entry name" value="Pan_app"/>
</dbReference>
<keyword evidence="4" id="KW-1185">Reference proteome</keyword>
<evidence type="ECO:0000256" key="1">
    <source>
        <dbReference type="SAM" id="MobiDB-lite"/>
    </source>
</evidence>
<evidence type="ECO:0000313" key="3">
    <source>
        <dbReference type="EMBL" id="KRZ76904.1"/>
    </source>
</evidence>
<dbReference type="SMART" id="SM00473">
    <property type="entry name" value="PAN_AP"/>
    <property type="match status" value="8"/>
</dbReference>
<gene>
    <name evidence="3" type="ORF">T10_4470</name>
</gene>
<feature type="compositionally biased region" description="Low complexity" evidence="1">
    <location>
        <begin position="1551"/>
        <end position="1562"/>
    </location>
</feature>
<organism evidence="3 4">
    <name type="scientific">Trichinella papuae</name>
    <dbReference type="NCBI Taxonomy" id="268474"/>
    <lineage>
        <taxon>Eukaryota</taxon>
        <taxon>Metazoa</taxon>
        <taxon>Ecdysozoa</taxon>
        <taxon>Nematoda</taxon>
        <taxon>Enoplea</taxon>
        <taxon>Dorylaimia</taxon>
        <taxon>Trichinellida</taxon>
        <taxon>Trichinellidae</taxon>
        <taxon>Trichinella</taxon>
    </lineage>
</organism>
<comment type="caution">
    <text evidence="3">The sequence shown here is derived from an EMBL/GenBank/DDBJ whole genome shotgun (WGS) entry which is preliminary data.</text>
</comment>
<protein>
    <recommendedName>
        <fullName evidence="2">Apple domain-containing protein</fullName>
    </recommendedName>
</protein>
<feature type="region of interest" description="Disordered" evidence="1">
    <location>
        <begin position="1551"/>
        <end position="1570"/>
    </location>
</feature>
<evidence type="ECO:0000313" key="4">
    <source>
        <dbReference type="Proteomes" id="UP000054843"/>
    </source>
</evidence>
<feature type="domain" description="Apple" evidence="2">
    <location>
        <begin position="1448"/>
        <end position="1528"/>
    </location>
</feature>
<proteinExistence type="predicted"/>
<dbReference type="SUPFAM" id="SSF57414">
    <property type="entry name" value="Hairpin loop containing domain-like"/>
    <property type="match status" value="1"/>
</dbReference>
<name>A0A0V1MYP5_9BILA</name>
<evidence type="ECO:0000259" key="2">
    <source>
        <dbReference type="PROSITE" id="PS50948"/>
    </source>
</evidence>
<dbReference type="Proteomes" id="UP000054843">
    <property type="component" value="Unassembled WGS sequence"/>
</dbReference>
<reference evidence="3 4" key="1">
    <citation type="submission" date="2015-01" db="EMBL/GenBank/DDBJ databases">
        <title>Evolution of Trichinella species and genotypes.</title>
        <authorList>
            <person name="Korhonen P.K."/>
            <person name="Edoardo P."/>
            <person name="Giuseppe L.R."/>
            <person name="Gasser R.B."/>
        </authorList>
    </citation>
    <scope>NUCLEOTIDE SEQUENCE [LARGE SCALE GENOMIC DNA]</scope>
    <source>
        <strain evidence="3">ISS1980</strain>
    </source>
</reference>